<dbReference type="SUPFAM" id="SSF52172">
    <property type="entry name" value="CheY-like"/>
    <property type="match status" value="1"/>
</dbReference>
<feature type="domain" description="Response regulatory" evidence="16">
    <location>
        <begin position="1050"/>
        <end position="1165"/>
    </location>
</feature>
<keyword evidence="12" id="KW-0812">Transmembrane</keyword>
<feature type="domain" description="HTH araC/xylS-type" evidence="14">
    <location>
        <begin position="1197"/>
        <end position="1296"/>
    </location>
</feature>
<dbReference type="GO" id="GO:0000155">
    <property type="term" value="F:phosphorelay sensor kinase activity"/>
    <property type="evidence" value="ECO:0007669"/>
    <property type="project" value="InterPro"/>
</dbReference>
<evidence type="ECO:0000256" key="10">
    <source>
        <dbReference type="ARBA" id="ARBA00023163"/>
    </source>
</evidence>
<dbReference type="Gene3D" id="2.130.10.10">
    <property type="entry name" value="YVTN repeat-like/Quinoprotein amine dehydrogenase"/>
    <property type="match status" value="2"/>
</dbReference>
<dbReference type="PANTHER" id="PTHR43547">
    <property type="entry name" value="TWO-COMPONENT HISTIDINE KINASE"/>
    <property type="match status" value="1"/>
</dbReference>
<dbReference type="GO" id="GO:0005524">
    <property type="term" value="F:ATP binding"/>
    <property type="evidence" value="ECO:0007669"/>
    <property type="project" value="UniProtKB-KW"/>
</dbReference>
<comment type="catalytic activity">
    <reaction evidence="1">
        <text>ATP + protein L-histidine = ADP + protein N-phospho-L-histidine.</text>
        <dbReference type="EC" id="2.7.13.3"/>
    </reaction>
</comment>
<evidence type="ECO:0000256" key="12">
    <source>
        <dbReference type="SAM" id="Phobius"/>
    </source>
</evidence>
<evidence type="ECO:0000256" key="11">
    <source>
        <dbReference type="PROSITE-ProRule" id="PRU00169"/>
    </source>
</evidence>
<evidence type="ECO:0000256" key="6">
    <source>
        <dbReference type="ARBA" id="ARBA00022777"/>
    </source>
</evidence>
<keyword evidence="7" id="KW-0067">ATP-binding</keyword>
<keyword evidence="13" id="KW-0732">Signal</keyword>
<evidence type="ECO:0000313" key="18">
    <source>
        <dbReference type="Proteomes" id="UP000823603"/>
    </source>
</evidence>
<accession>A0A9D9IFI9</accession>
<dbReference type="FunFam" id="3.30.565.10:FF:000037">
    <property type="entry name" value="Hybrid sensor histidine kinase/response regulator"/>
    <property type="match status" value="1"/>
</dbReference>
<dbReference type="Gene3D" id="2.60.40.10">
    <property type="entry name" value="Immunoglobulins"/>
    <property type="match status" value="1"/>
</dbReference>
<dbReference type="SUPFAM" id="SSF47384">
    <property type="entry name" value="Homodimeric domain of signal transducing histidine kinase"/>
    <property type="match status" value="1"/>
</dbReference>
<gene>
    <name evidence="17" type="ORF">IAB82_05480</name>
</gene>
<dbReference type="EMBL" id="JADIMB010000079">
    <property type="protein sequence ID" value="MBO8471231.1"/>
    <property type="molecule type" value="Genomic_DNA"/>
</dbReference>
<keyword evidence="9" id="KW-0805">Transcription regulation</keyword>
<keyword evidence="12" id="KW-0472">Membrane</keyword>
<feature type="chain" id="PRO_5039045950" description="histidine kinase" evidence="13">
    <location>
        <begin position="19"/>
        <end position="1299"/>
    </location>
</feature>
<feature type="signal peptide" evidence="13">
    <location>
        <begin position="1"/>
        <end position="18"/>
    </location>
</feature>
<proteinExistence type="predicted"/>
<dbReference type="Pfam" id="PF00072">
    <property type="entry name" value="Response_reg"/>
    <property type="match status" value="1"/>
</dbReference>
<evidence type="ECO:0000256" key="3">
    <source>
        <dbReference type="ARBA" id="ARBA00022553"/>
    </source>
</evidence>
<dbReference type="InterPro" id="IPR036890">
    <property type="entry name" value="HATPase_C_sf"/>
</dbReference>
<evidence type="ECO:0000259" key="16">
    <source>
        <dbReference type="PROSITE" id="PS50110"/>
    </source>
</evidence>
<evidence type="ECO:0000256" key="2">
    <source>
        <dbReference type="ARBA" id="ARBA00012438"/>
    </source>
</evidence>
<evidence type="ECO:0000259" key="15">
    <source>
        <dbReference type="PROSITE" id="PS50109"/>
    </source>
</evidence>
<dbReference type="SUPFAM" id="SSF55874">
    <property type="entry name" value="ATPase domain of HSP90 chaperone/DNA topoisomerase II/histidine kinase"/>
    <property type="match status" value="1"/>
</dbReference>
<dbReference type="InterPro" id="IPR005467">
    <property type="entry name" value="His_kinase_dom"/>
</dbReference>
<dbReference type="CDD" id="cd17546">
    <property type="entry name" value="REC_hyHK_CKI1_RcsC-like"/>
    <property type="match status" value="1"/>
</dbReference>
<dbReference type="InterPro" id="IPR003594">
    <property type="entry name" value="HATPase_dom"/>
</dbReference>
<dbReference type="InterPro" id="IPR009057">
    <property type="entry name" value="Homeodomain-like_sf"/>
</dbReference>
<dbReference type="SUPFAM" id="SSF63829">
    <property type="entry name" value="Calcium-dependent phosphotriesterase"/>
    <property type="match status" value="2"/>
</dbReference>
<dbReference type="PRINTS" id="PR00344">
    <property type="entry name" value="BCTRLSENSOR"/>
</dbReference>
<dbReference type="InterPro" id="IPR018060">
    <property type="entry name" value="HTH_AraC"/>
</dbReference>
<evidence type="ECO:0000256" key="13">
    <source>
        <dbReference type="SAM" id="SignalP"/>
    </source>
</evidence>
<sequence length="1299" mass="144796">MRACVTALLLCLTTLSLADNGKISYQEFERIPVHIDAPVVNDMVQDTTGLVWLCTNKGLYAYDGFTVYPCNGPGYDKLVQIQCAALSGDMLWLGTDRGMLLYDIRKGEYASNALTEYLDGVVRSICCFKGKVYSGYHSGIVCYDTEDGEISDIKVTDYRGHNLGVYTVKEMDGELYFGTFDGLYLLEGKEVKKLNGSQRDVFVYSMCYDSRRECIWLGTQKGLWRYSRPDSVLTAVGKIRHQVINDILFDRDSNLVIGSDAGLYVYDRTSMRHLEHDSRDRLSLSDNDIESLMADRDGSTWLGTHDGVSVAKCWSMAEFVPLSSFTGSGKGLSISTMIPPDSRHGLWCGGSNGMAYLSPDGGESRIFDIYDKRYPLPHNTVHSMCRDPRNGDVWAATDGGVLLYDGRRRAFRQVDLGIDVYNAEWCHDIALDRDGKLWVGTFSSGVFCFDREKLLGGDRDALERMFADQSGRWQVRKVLPDSTGAVWILYYNGSGIGRIPPGGDSVEMFDAARYIGDKTIPTYMLLDSAGTLWAGYEQGVLRIDTRTLSGSVVNFPEWSAGSEVLGMAASGDYLWLTTSYGNVWQLHIRDRMMEKLPLPARRYTSVCYDICHNALLLGTTDGYCRVSLPVKQHVYPYGRPYFMTAEINGKVYSPGQEGNGPGISMRFMDTITLGHDENDITVSFSSMNFTSPESDQYAYCLSPVSETWTPLKNGVNTISFVNLNPGTYDLSVCLLDEKGEPSEATVNTLGITVNPPLFLSPVAFALYLLAIAGMVAWGIHYSKIKARLKAASFEKDVLMEQASEKVEFLTGISHDLKTPLSLIMAPVSRILMSPGNDGIRKQLEVVMENAERLNTLLGRMLDYKRDGSDSGELARSVVDLSELVGTILSRYMPESASRKIKVSFNCQTAHVFYNCDQHKMESVVDNLISNAFKYTPDEGDIHISLYVDEYSDKLYLTVTDSGIGIPENELPYIFQRFWQSSRTRNKIKGTGLGLYMAKKHIEAHGGSVEVTSNEGKGTSFIVELPFAENSIGHFRSSGGKAVPDAVKPYRILVVEDNEALSSFVAEFLSEIADVYTAWNGRDGVTMFRRIHPDLIIADMMMPIMDGLEFSRRVRADKGGASVPIIMLTARTDQITENESIKIGIDAFMPKPFNSEKLRLKVLSLLEKSRLRRASALTEPRPPAEDAGKMSPDEKFLSDIVKIIEENIGRPELNVSFLAEKAGVSTKQLSRKLKPLTGFSPVDCIRNIRIKKASVMLEQGHFTVAEVMYSVGFTDPSYFAKCFQREFGCTPSQYLKDRKQ</sequence>
<dbReference type="PROSITE" id="PS50109">
    <property type="entry name" value="HIS_KIN"/>
    <property type="match status" value="1"/>
</dbReference>
<keyword evidence="5" id="KW-0547">Nucleotide-binding</keyword>
<dbReference type="Pfam" id="PF02518">
    <property type="entry name" value="HATPase_c"/>
    <property type="match status" value="1"/>
</dbReference>
<keyword evidence="12" id="KW-1133">Transmembrane helix</keyword>
<dbReference type="InterPro" id="IPR013783">
    <property type="entry name" value="Ig-like_fold"/>
</dbReference>
<keyword evidence="6" id="KW-0418">Kinase</keyword>
<dbReference type="Gene3D" id="1.10.287.130">
    <property type="match status" value="1"/>
</dbReference>
<evidence type="ECO:0000256" key="4">
    <source>
        <dbReference type="ARBA" id="ARBA00022679"/>
    </source>
</evidence>
<dbReference type="PROSITE" id="PS01124">
    <property type="entry name" value="HTH_ARAC_FAMILY_2"/>
    <property type="match status" value="1"/>
</dbReference>
<dbReference type="Proteomes" id="UP000823603">
    <property type="component" value="Unassembled WGS sequence"/>
</dbReference>
<keyword evidence="3 11" id="KW-0597">Phosphoprotein</keyword>
<dbReference type="InterPro" id="IPR004358">
    <property type="entry name" value="Sig_transdc_His_kin-like_C"/>
</dbReference>
<keyword evidence="4" id="KW-0808">Transferase</keyword>
<dbReference type="EC" id="2.7.13.3" evidence="2"/>
<dbReference type="PANTHER" id="PTHR43547:SF2">
    <property type="entry name" value="HYBRID SIGNAL TRANSDUCTION HISTIDINE KINASE C"/>
    <property type="match status" value="1"/>
</dbReference>
<name>A0A9D9IFI9_9BACT</name>
<feature type="domain" description="Histidine kinase" evidence="15">
    <location>
        <begin position="811"/>
        <end position="1028"/>
    </location>
</feature>
<dbReference type="InterPro" id="IPR001789">
    <property type="entry name" value="Sig_transdc_resp-reg_receiver"/>
</dbReference>
<comment type="caution">
    <text evidence="17">The sequence shown here is derived from an EMBL/GenBank/DDBJ whole genome shotgun (WGS) entry which is preliminary data.</text>
</comment>
<dbReference type="Pfam" id="PF00512">
    <property type="entry name" value="HisKA"/>
    <property type="match status" value="1"/>
</dbReference>
<dbReference type="SMART" id="SM00448">
    <property type="entry name" value="REC"/>
    <property type="match status" value="1"/>
</dbReference>
<evidence type="ECO:0000313" key="17">
    <source>
        <dbReference type="EMBL" id="MBO8471231.1"/>
    </source>
</evidence>
<feature type="transmembrane region" description="Helical" evidence="12">
    <location>
        <begin position="757"/>
        <end position="779"/>
    </location>
</feature>
<dbReference type="InterPro" id="IPR015943">
    <property type="entry name" value="WD40/YVTN_repeat-like_dom_sf"/>
</dbReference>
<feature type="modified residue" description="4-aspartylphosphate" evidence="11">
    <location>
        <position position="1098"/>
    </location>
</feature>
<evidence type="ECO:0000256" key="1">
    <source>
        <dbReference type="ARBA" id="ARBA00000085"/>
    </source>
</evidence>
<dbReference type="PROSITE" id="PS50110">
    <property type="entry name" value="RESPONSE_REGULATORY"/>
    <property type="match status" value="1"/>
</dbReference>
<dbReference type="SMART" id="SM00342">
    <property type="entry name" value="HTH_ARAC"/>
    <property type="match status" value="1"/>
</dbReference>
<dbReference type="InterPro" id="IPR036097">
    <property type="entry name" value="HisK_dim/P_sf"/>
</dbReference>
<reference evidence="17" key="1">
    <citation type="submission" date="2020-10" db="EMBL/GenBank/DDBJ databases">
        <authorList>
            <person name="Gilroy R."/>
        </authorList>
    </citation>
    <scope>NUCLEOTIDE SEQUENCE</scope>
    <source>
        <strain evidence="17">B2-22910</strain>
    </source>
</reference>
<keyword evidence="10" id="KW-0804">Transcription</keyword>
<evidence type="ECO:0000256" key="8">
    <source>
        <dbReference type="ARBA" id="ARBA00023012"/>
    </source>
</evidence>
<dbReference type="GO" id="GO:0043565">
    <property type="term" value="F:sequence-specific DNA binding"/>
    <property type="evidence" value="ECO:0007669"/>
    <property type="project" value="InterPro"/>
</dbReference>
<keyword evidence="8" id="KW-0902">Two-component regulatory system</keyword>
<protein>
    <recommendedName>
        <fullName evidence="2">histidine kinase</fullName>
        <ecNumber evidence="2">2.7.13.3</ecNumber>
    </recommendedName>
</protein>
<organism evidence="17 18">
    <name type="scientific">Candidatus Cryptobacteroides faecavium</name>
    <dbReference type="NCBI Taxonomy" id="2840762"/>
    <lineage>
        <taxon>Bacteria</taxon>
        <taxon>Pseudomonadati</taxon>
        <taxon>Bacteroidota</taxon>
        <taxon>Bacteroidia</taxon>
        <taxon>Bacteroidales</taxon>
        <taxon>Candidatus Cryptobacteroides</taxon>
    </lineage>
</organism>
<dbReference type="GO" id="GO:0003700">
    <property type="term" value="F:DNA-binding transcription factor activity"/>
    <property type="evidence" value="ECO:0007669"/>
    <property type="project" value="InterPro"/>
</dbReference>
<evidence type="ECO:0000256" key="9">
    <source>
        <dbReference type="ARBA" id="ARBA00023015"/>
    </source>
</evidence>
<dbReference type="SMART" id="SM00388">
    <property type="entry name" value="HisKA"/>
    <property type="match status" value="1"/>
</dbReference>
<dbReference type="Gene3D" id="3.40.50.2300">
    <property type="match status" value="1"/>
</dbReference>
<dbReference type="SUPFAM" id="SSF46689">
    <property type="entry name" value="Homeodomain-like"/>
    <property type="match status" value="1"/>
</dbReference>
<dbReference type="Gene3D" id="3.30.565.10">
    <property type="entry name" value="Histidine kinase-like ATPase, C-terminal domain"/>
    <property type="match status" value="1"/>
</dbReference>
<dbReference type="InterPro" id="IPR003661">
    <property type="entry name" value="HisK_dim/P_dom"/>
</dbReference>
<dbReference type="InterPro" id="IPR011006">
    <property type="entry name" value="CheY-like_superfamily"/>
</dbReference>
<evidence type="ECO:0000256" key="7">
    <source>
        <dbReference type="ARBA" id="ARBA00022840"/>
    </source>
</evidence>
<dbReference type="CDD" id="cd00075">
    <property type="entry name" value="HATPase"/>
    <property type="match status" value="1"/>
</dbReference>
<evidence type="ECO:0000256" key="5">
    <source>
        <dbReference type="ARBA" id="ARBA00022741"/>
    </source>
</evidence>
<dbReference type="Gene3D" id="1.10.10.60">
    <property type="entry name" value="Homeodomain-like"/>
    <property type="match status" value="1"/>
</dbReference>
<dbReference type="SUPFAM" id="SSF101898">
    <property type="entry name" value="NHL repeat"/>
    <property type="match status" value="1"/>
</dbReference>
<dbReference type="Pfam" id="PF12833">
    <property type="entry name" value="HTH_18"/>
    <property type="match status" value="1"/>
</dbReference>
<evidence type="ECO:0000259" key="14">
    <source>
        <dbReference type="PROSITE" id="PS01124"/>
    </source>
</evidence>
<dbReference type="CDD" id="cd00082">
    <property type="entry name" value="HisKA"/>
    <property type="match status" value="1"/>
</dbReference>
<reference evidence="17" key="2">
    <citation type="journal article" date="2021" name="PeerJ">
        <title>Extensive microbial diversity within the chicken gut microbiome revealed by metagenomics and culture.</title>
        <authorList>
            <person name="Gilroy R."/>
            <person name="Ravi A."/>
            <person name="Getino M."/>
            <person name="Pursley I."/>
            <person name="Horton D.L."/>
            <person name="Alikhan N.F."/>
            <person name="Baker D."/>
            <person name="Gharbi K."/>
            <person name="Hall N."/>
            <person name="Watson M."/>
            <person name="Adriaenssens E.M."/>
            <person name="Foster-Nyarko E."/>
            <person name="Jarju S."/>
            <person name="Secka A."/>
            <person name="Antonio M."/>
            <person name="Oren A."/>
            <person name="Chaudhuri R.R."/>
            <person name="La Ragione R."/>
            <person name="Hildebrand F."/>
            <person name="Pallen M.J."/>
        </authorList>
    </citation>
    <scope>NUCLEOTIDE SEQUENCE</scope>
    <source>
        <strain evidence="17">B2-22910</strain>
    </source>
</reference>
<dbReference type="SMART" id="SM00387">
    <property type="entry name" value="HATPase_c"/>
    <property type="match status" value="1"/>
</dbReference>